<keyword evidence="1" id="KW-0472">Membrane</keyword>
<feature type="transmembrane region" description="Helical" evidence="1">
    <location>
        <begin position="57"/>
        <end position="78"/>
    </location>
</feature>
<keyword evidence="1" id="KW-1133">Transmembrane helix</keyword>
<name>A0ABP8N965_9BACT</name>
<reference evidence="3" key="1">
    <citation type="journal article" date="2019" name="Int. J. Syst. Evol. Microbiol.">
        <title>The Global Catalogue of Microorganisms (GCM) 10K type strain sequencing project: providing services to taxonomists for standard genome sequencing and annotation.</title>
        <authorList>
            <consortium name="The Broad Institute Genomics Platform"/>
            <consortium name="The Broad Institute Genome Sequencing Center for Infectious Disease"/>
            <person name="Wu L."/>
            <person name="Ma J."/>
        </authorList>
    </citation>
    <scope>NUCLEOTIDE SEQUENCE [LARGE SCALE GENOMIC DNA]</scope>
    <source>
        <strain evidence="3">JCM 17759</strain>
    </source>
</reference>
<evidence type="ECO:0000313" key="2">
    <source>
        <dbReference type="EMBL" id="GAA4462011.1"/>
    </source>
</evidence>
<sequence>MENPQPDLRESAIYRRFGITGLRWFSRIYFPTLMILLLAVFIATIYASQFLVEPQRAFTYSGGIVLSVVGIAVLARVWRGYNVAVDRIDKEDPNERNATPQAPLD</sequence>
<comment type="caution">
    <text evidence="2">The sequence shown here is derived from an EMBL/GenBank/DDBJ whole genome shotgun (WGS) entry which is preliminary data.</text>
</comment>
<protein>
    <submittedName>
        <fullName evidence="2">Uncharacterized protein</fullName>
    </submittedName>
</protein>
<proteinExistence type="predicted"/>
<accession>A0ABP8N965</accession>
<feature type="transmembrane region" description="Helical" evidence="1">
    <location>
        <begin position="28"/>
        <end position="51"/>
    </location>
</feature>
<keyword evidence="1" id="KW-0812">Transmembrane</keyword>
<gene>
    <name evidence="2" type="ORF">GCM10023156_45370</name>
</gene>
<dbReference type="RefSeq" id="WP_345325756.1">
    <property type="nucleotide sequence ID" value="NZ_BAABGA010000058.1"/>
</dbReference>
<evidence type="ECO:0000256" key="1">
    <source>
        <dbReference type="SAM" id="Phobius"/>
    </source>
</evidence>
<dbReference type="Proteomes" id="UP001500840">
    <property type="component" value="Unassembled WGS sequence"/>
</dbReference>
<evidence type="ECO:0000313" key="3">
    <source>
        <dbReference type="Proteomes" id="UP001500840"/>
    </source>
</evidence>
<organism evidence="2 3">
    <name type="scientific">Novipirellula rosea</name>
    <dbReference type="NCBI Taxonomy" id="1031540"/>
    <lineage>
        <taxon>Bacteria</taxon>
        <taxon>Pseudomonadati</taxon>
        <taxon>Planctomycetota</taxon>
        <taxon>Planctomycetia</taxon>
        <taxon>Pirellulales</taxon>
        <taxon>Pirellulaceae</taxon>
        <taxon>Novipirellula</taxon>
    </lineage>
</organism>
<keyword evidence="3" id="KW-1185">Reference proteome</keyword>
<dbReference type="EMBL" id="BAABGA010000058">
    <property type="protein sequence ID" value="GAA4462011.1"/>
    <property type="molecule type" value="Genomic_DNA"/>
</dbReference>